<proteinExistence type="predicted"/>
<dbReference type="RefSeq" id="WP_380117717.1">
    <property type="nucleotide sequence ID" value="NZ_JBHSIU010000029.1"/>
</dbReference>
<gene>
    <name evidence="2" type="ORF">ACFPIJ_24910</name>
</gene>
<feature type="signal peptide" evidence="1">
    <location>
        <begin position="1"/>
        <end position="27"/>
    </location>
</feature>
<dbReference type="EMBL" id="JBHSIU010000029">
    <property type="protein sequence ID" value="MFC5001068.1"/>
    <property type="molecule type" value="Genomic_DNA"/>
</dbReference>
<evidence type="ECO:0000256" key="1">
    <source>
        <dbReference type="SAM" id="SignalP"/>
    </source>
</evidence>
<name>A0ABV9W0Y9_9ACTN</name>
<keyword evidence="1" id="KW-0732">Signal</keyword>
<feature type="chain" id="PRO_5046595872" evidence="1">
    <location>
        <begin position="28"/>
        <end position="815"/>
    </location>
</feature>
<protein>
    <submittedName>
        <fullName evidence="2">Choice-of-anchor D domain-containing protein</fullName>
    </submittedName>
</protein>
<reference evidence="3" key="1">
    <citation type="journal article" date="2019" name="Int. J. Syst. Evol. Microbiol.">
        <title>The Global Catalogue of Microorganisms (GCM) 10K type strain sequencing project: providing services to taxonomists for standard genome sequencing and annotation.</title>
        <authorList>
            <consortium name="The Broad Institute Genomics Platform"/>
            <consortium name="The Broad Institute Genome Sequencing Center for Infectious Disease"/>
            <person name="Wu L."/>
            <person name="Ma J."/>
        </authorList>
    </citation>
    <scope>NUCLEOTIDE SEQUENCE [LARGE SCALE GENOMIC DNA]</scope>
    <source>
        <strain evidence="3">CGMCC 4.7152</strain>
    </source>
</reference>
<accession>A0ABV9W0Y9</accession>
<evidence type="ECO:0000313" key="3">
    <source>
        <dbReference type="Proteomes" id="UP001595912"/>
    </source>
</evidence>
<comment type="caution">
    <text evidence="2">The sequence shown here is derived from an EMBL/GenBank/DDBJ whole genome shotgun (WGS) entry which is preliminary data.</text>
</comment>
<dbReference type="Proteomes" id="UP001595912">
    <property type="component" value="Unassembled WGS sequence"/>
</dbReference>
<evidence type="ECO:0000313" key="2">
    <source>
        <dbReference type="EMBL" id="MFC5001068.1"/>
    </source>
</evidence>
<dbReference type="NCBIfam" id="NF012200">
    <property type="entry name" value="choice_anch_D"/>
    <property type="match status" value="2"/>
</dbReference>
<dbReference type="InterPro" id="IPR013783">
    <property type="entry name" value="Ig-like_fold"/>
</dbReference>
<keyword evidence="3" id="KW-1185">Reference proteome</keyword>
<dbReference type="Gene3D" id="2.60.40.10">
    <property type="entry name" value="Immunoglobulins"/>
    <property type="match status" value="2"/>
</dbReference>
<sequence>MRSIRALLICAIALLLSPAVSPGAAHAAATAPTAPYTAFTVHFEGRGYIDGSFSYEASRNTLEVYQQNPNGYALVMSGSTSGYRHWHNLNVSPPTGTRFVAGQSYPTRPLFSPVPSTTVLNIGGDGQGCEDYGVPGTLNVAQADYDDATGKFTAFAASYSMPCGGAVAKGEIRFQSGIGYKATDSWEYQVQLGQQPAGQVGTPKDITVEVNGTQPTTFGAAALSGANPGAFQISDNTCSGKTLSYGETCKLSITPKATALGEQTAQVSLAENSTAGGLKWLASLTGFDPRDTTASWPYFDFGSVPMYDTSAPKTVTLTGSGTLPITFGKASITGPNAGIFKVTDDGCSFKTLAKDQTCSITAVTRPTTNGSAGAMLSLPDDSFAGATQLSLGVNGFNNDRGTYTAVSPYRVMDTRSGVGAPRGAVGPGGVVSLQLSMPSDAAAVVLNVTVTEAAGGGFVTVYPTGVARPTTSSLNYVKGWTGANSVTVQVGAGGKVDFYNAGGPTQLIADVYGYYSKGHEAYSGGCSGCGQYHPLTQPVRLTDTRDWGKGRVPAGYFINSVASWNTAIDPHVRAFAVNVTATDTTGGGFLTAWNGYRESLPDTSTLNFTPRATVPNFAVVPTTPCNGCGTATGLPSIGVYTSTNAHIIVDIVGYYDDGSLPEGLRFESTVPTRIADTRSGQGWPSRLGPGVTASIPAPATVVNADTRALATNVTAVLPTSATYLTVWPSGAARPNTSNLNPTAGSVVPNAVQTMIGTGGKFNVFNAGGYCDVVVDVVGTFYRYPPSAPSGWSTSTANPALVVPAAQSPAEAKPLR</sequence>
<organism evidence="2 3">
    <name type="scientific">Dactylosporangium cerinum</name>
    <dbReference type="NCBI Taxonomy" id="1434730"/>
    <lineage>
        <taxon>Bacteria</taxon>
        <taxon>Bacillati</taxon>
        <taxon>Actinomycetota</taxon>
        <taxon>Actinomycetes</taxon>
        <taxon>Micromonosporales</taxon>
        <taxon>Micromonosporaceae</taxon>
        <taxon>Dactylosporangium</taxon>
    </lineage>
</organism>